<evidence type="ECO:0000256" key="1">
    <source>
        <dbReference type="SAM" id="MobiDB-lite"/>
    </source>
</evidence>
<evidence type="ECO:0000313" key="4">
    <source>
        <dbReference type="Proteomes" id="UP001438707"/>
    </source>
</evidence>
<keyword evidence="4" id="KW-1185">Reference proteome</keyword>
<feature type="transmembrane region" description="Helical" evidence="2">
    <location>
        <begin position="445"/>
        <end position="467"/>
    </location>
</feature>
<evidence type="ECO:0000313" key="3">
    <source>
        <dbReference type="EMBL" id="KAK9827842.1"/>
    </source>
</evidence>
<keyword evidence="2" id="KW-0472">Membrane</keyword>
<name>A0AAW1R270_9CHLO</name>
<evidence type="ECO:0000256" key="2">
    <source>
        <dbReference type="SAM" id="Phobius"/>
    </source>
</evidence>
<keyword evidence="2" id="KW-0812">Transmembrane</keyword>
<feature type="transmembrane region" description="Helical" evidence="2">
    <location>
        <begin position="94"/>
        <end position="114"/>
    </location>
</feature>
<proteinExistence type="predicted"/>
<feature type="compositionally biased region" description="Low complexity" evidence="1">
    <location>
        <begin position="60"/>
        <end position="76"/>
    </location>
</feature>
<reference evidence="3 4" key="1">
    <citation type="journal article" date="2024" name="Nat. Commun.">
        <title>Phylogenomics reveals the evolutionary origins of lichenization in chlorophyte algae.</title>
        <authorList>
            <person name="Puginier C."/>
            <person name="Libourel C."/>
            <person name="Otte J."/>
            <person name="Skaloud P."/>
            <person name="Haon M."/>
            <person name="Grisel S."/>
            <person name="Petersen M."/>
            <person name="Berrin J.G."/>
            <person name="Delaux P.M."/>
            <person name="Dal Grande F."/>
            <person name="Keller J."/>
        </authorList>
    </citation>
    <scope>NUCLEOTIDE SEQUENCE [LARGE SCALE GENOMIC DNA]</scope>
    <source>
        <strain evidence="3 4">SAG 2145</strain>
    </source>
</reference>
<protein>
    <submittedName>
        <fullName evidence="3">Uncharacterized protein</fullName>
    </submittedName>
</protein>
<gene>
    <name evidence="3" type="ORF">WJX74_004927</name>
</gene>
<dbReference type="Proteomes" id="UP001438707">
    <property type="component" value="Unassembled WGS sequence"/>
</dbReference>
<feature type="transmembrane region" description="Helical" evidence="2">
    <location>
        <begin position="318"/>
        <end position="338"/>
    </location>
</feature>
<keyword evidence="2" id="KW-1133">Transmembrane helix</keyword>
<feature type="transmembrane region" description="Helical" evidence="2">
    <location>
        <begin position="292"/>
        <end position="312"/>
    </location>
</feature>
<dbReference type="AlphaFoldDB" id="A0AAW1R270"/>
<comment type="caution">
    <text evidence="3">The sequence shown here is derived from an EMBL/GenBank/DDBJ whole genome shotgun (WGS) entry which is preliminary data.</text>
</comment>
<organism evidence="3 4">
    <name type="scientific">Apatococcus lobatus</name>
    <dbReference type="NCBI Taxonomy" id="904363"/>
    <lineage>
        <taxon>Eukaryota</taxon>
        <taxon>Viridiplantae</taxon>
        <taxon>Chlorophyta</taxon>
        <taxon>core chlorophytes</taxon>
        <taxon>Trebouxiophyceae</taxon>
        <taxon>Chlorellales</taxon>
        <taxon>Chlorellaceae</taxon>
        <taxon>Apatococcus</taxon>
    </lineage>
</organism>
<dbReference type="EMBL" id="JALJOS010000017">
    <property type="protein sequence ID" value="KAK9827842.1"/>
    <property type="molecule type" value="Genomic_DNA"/>
</dbReference>
<accession>A0AAW1R270</accession>
<feature type="region of interest" description="Disordered" evidence="1">
    <location>
        <begin position="55"/>
        <end position="80"/>
    </location>
</feature>
<sequence>MSRREGRLTSCDQAASVRTATFPEPGCDILPQSLAQSDTWSHDFDSFSVDAPQQVDQGHAAPAQPVAAQTPPALTPGTPAQPPPLSWMSCASAALAWASLLLFATACVVVAFVVMGSATTIRSPTLTTTLTAAAHSSNWTCPLVQPAAEGGRASNPPPVPKASADHSQAIFNQTELRFRAASPTASAQHQQESPSNITRPLSLAEALTPDPHHLPLCSLLDETELSSRAANPTTAARLEQESLRDSTRPLTLIEALTTSPHHLPLCSLLDEAELGSRAASPNAHAPRRVRPLLLLLELLLVTLAYPPTWLIGQVVDLYLHPVGRWLCLGLFMGVLVVASRKTQALAKHWMETPASAKCLTEARRQLDLAQQRVQLLEGHAAWLAALADPFRLWQTRMLSAALLRLVERFSLSRAALAYSCDSPRLLLNLAFPALRLQTSAVCTSLIFSPLVGLLITAAMVCFCWRLPANLRVLGCCCTFFFTGLW</sequence>